<dbReference type="InterPro" id="IPR043148">
    <property type="entry name" value="TagF_C"/>
</dbReference>
<accession>A0A6N3C7L8</accession>
<gene>
    <name evidence="8" type="primary">tagF_2</name>
    <name evidence="8" type="ORF">SSLFYP27_01445</name>
</gene>
<dbReference type="GO" id="GO:0047355">
    <property type="term" value="F:CDP-glycerol glycerophosphotransferase activity"/>
    <property type="evidence" value="ECO:0007669"/>
    <property type="project" value="UniProtKB-EC"/>
</dbReference>
<dbReference type="GO" id="GO:0019350">
    <property type="term" value="P:teichoic acid biosynthetic process"/>
    <property type="evidence" value="ECO:0007669"/>
    <property type="project" value="UniProtKB-KW"/>
</dbReference>
<dbReference type="Gene3D" id="3.40.50.12580">
    <property type="match status" value="1"/>
</dbReference>
<dbReference type="CDD" id="cd03811">
    <property type="entry name" value="GT4_GT28_WabH-like"/>
    <property type="match status" value="1"/>
</dbReference>
<dbReference type="EC" id="2.7.8.12" evidence="8"/>
<reference evidence="8" key="1">
    <citation type="submission" date="2019-11" db="EMBL/GenBank/DDBJ databases">
        <authorList>
            <person name="Feng L."/>
        </authorList>
    </citation>
    <scope>NUCLEOTIDE SEQUENCE</scope>
    <source>
        <strain evidence="8">SsimulansLFYP27</strain>
    </source>
</reference>
<dbReference type="PANTHER" id="PTHR37316">
    <property type="entry name" value="TEICHOIC ACID GLYCEROL-PHOSPHATE PRIMASE"/>
    <property type="match status" value="1"/>
</dbReference>
<sequence length="833" mass="96872">MKNLKQLARNQFKRKYKFLSDPIKSKFRSRGVNIATKYAWFYKHLKVNNTSILYESRDGQSMTDSPYAVFEYLFTSASHKNFTHIWVADSKEKIREFKKKYINKKQVRFVVKGSEQYLKALAESKYLINNSTFPNYFSKKPDQVYVNTWHGTPIKAMGLDMEDNLLASQNVIKNFLSSDILVSPNAYTTEIFQRAYKLKGLYEGEIAEIGYPRIDLTIHANKDEILKELKRTGLKINNNKLLVFAPTWRGEDNKNPEDSLDDLYKIIEQLNNNTDYATLIKVHPFVYKKAENMHMLRKYLIPDTFDTNKLLGVTDLLITDYSSIFFDYLITGNPIIFYTPDFDSYKNSRGLYIDTKLLPGPTLFNVDQLIEAVQNSQKLMRQYKENYKHFQSLYVCNDDGNVTQKLVQRMFNHNNFKSKHKKTKILMYPGGMINNGITSSAINLLDNIDYDQYDVTIFLGYTRNLEVLNNIKTVNPNVRIMFRYGPLLATTIEKYQDTFIKNRGIQSKIEKELYPTELYEREFRKIFGISEFDVVIDFSGYSMFWSKILLGTNSKKKLIYLHSDMASDMNRTINGVKPHHQNLKGVMSMYDRYDYLVSVSNETEKVNKSKISNANTIEKFTSAMNTINIDKINEFSKDDSEVFIRHEETVLAYVENNMIKNVPFNQNDFKVMAMGRLSPEKGFDILIKSFKTIVELNVHAKLYILGEGPIRYSLENLIHQLNLQNNVFLIGQKRNPFSIMKQCNLFALTSHYEGQSMVLLEALTLGMNVIASNIPANRYVLQEGKYGMLTENTPEQVAASIVRFMDNKIPEFEKFDSEAYNKIAISQFYKLIK</sequence>
<dbReference type="InterPro" id="IPR007554">
    <property type="entry name" value="Glycerophosphate_synth"/>
</dbReference>
<dbReference type="InterPro" id="IPR001296">
    <property type="entry name" value="Glyco_trans_1"/>
</dbReference>
<evidence type="ECO:0000256" key="6">
    <source>
        <dbReference type="ARBA" id="ARBA00023136"/>
    </source>
</evidence>
<evidence type="ECO:0000256" key="3">
    <source>
        <dbReference type="ARBA" id="ARBA00022475"/>
    </source>
</evidence>
<evidence type="ECO:0000256" key="1">
    <source>
        <dbReference type="ARBA" id="ARBA00004202"/>
    </source>
</evidence>
<dbReference type="GO" id="GO:0016757">
    <property type="term" value="F:glycosyltransferase activity"/>
    <property type="evidence" value="ECO:0007669"/>
    <property type="project" value="InterPro"/>
</dbReference>
<keyword evidence="5" id="KW-0777">Teichoic acid biosynthesis</keyword>
<evidence type="ECO:0000256" key="4">
    <source>
        <dbReference type="ARBA" id="ARBA00022679"/>
    </source>
</evidence>
<comment type="similarity">
    <text evidence="2">Belongs to the CDP-glycerol glycerophosphotransferase family.</text>
</comment>
<proteinExistence type="inferred from homology"/>
<comment type="subcellular location">
    <subcellularLocation>
        <location evidence="1">Cell membrane</location>
        <topology evidence="1">Peripheral membrane protein</topology>
    </subcellularLocation>
</comment>
<dbReference type="EMBL" id="CACRUO010000031">
    <property type="protein sequence ID" value="VYU10948.1"/>
    <property type="molecule type" value="Genomic_DNA"/>
</dbReference>
<keyword evidence="3" id="KW-1003">Cell membrane</keyword>
<keyword evidence="4 8" id="KW-0808">Transferase</keyword>
<evidence type="ECO:0000259" key="7">
    <source>
        <dbReference type="Pfam" id="PF00534"/>
    </source>
</evidence>
<organism evidence="8">
    <name type="scientific">Staphylococcus simulans</name>
    <dbReference type="NCBI Taxonomy" id="1286"/>
    <lineage>
        <taxon>Bacteria</taxon>
        <taxon>Bacillati</taxon>
        <taxon>Bacillota</taxon>
        <taxon>Bacilli</taxon>
        <taxon>Bacillales</taxon>
        <taxon>Staphylococcaceae</taxon>
        <taxon>Staphylococcus</taxon>
    </lineage>
</organism>
<dbReference type="RefSeq" id="WP_070468969.1">
    <property type="nucleotide sequence ID" value="NZ_CACRUO010000031.1"/>
</dbReference>
<keyword evidence="6" id="KW-0472">Membrane</keyword>
<name>A0A6N3C7L8_STASI</name>
<evidence type="ECO:0000313" key="8">
    <source>
        <dbReference type="EMBL" id="VYU10948.1"/>
    </source>
</evidence>
<dbReference type="InterPro" id="IPR043149">
    <property type="entry name" value="TagF_N"/>
</dbReference>
<feature type="domain" description="Glycosyl transferase family 1" evidence="7">
    <location>
        <begin position="657"/>
        <end position="821"/>
    </location>
</feature>
<evidence type="ECO:0000256" key="2">
    <source>
        <dbReference type="ARBA" id="ARBA00010488"/>
    </source>
</evidence>
<dbReference type="PANTHER" id="PTHR37316:SF3">
    <property type="entry name" value="TEICHOIC ACID GLYCEROL-PHOSPHATE TRANSFERASE"/>
    <property type="match status" value="1"/>
</dbReference>
<dbReference type="Gene3D" id="3.40.50.2000">
    <property type="entry name" value="Glycogen Phosphorylase B"/>
    <property type="match status" value="2"/>
</dbReference>
<dbReference type="Pfam" id="PF00534">
    <property type="entry name" value="Glycos_transf_1"/>
    <property type="match status" value="1"/>
</dbReference>
<dbReference type="Pfam" id="PF04464">
    <property type="entry name" value="Glyphos_transf"/>
    <property type="match status" value="1"/>
</dbReference>
<dbReference type="AlphaFoldDB" id="A0A6N3C7L8"/>
<dbReference type="InterPro" id="IPR051612">
    <property type="entry name" value="Teichoic_Acid_Biosynth"/>
</dbReference>
<dbReference type="GO" id="GO:0005886">
    <property type="term" value="C:plasma membrane"/>
    <property type="evidence" value="ECO:0007669"/>
    <property type="project" value="UniProtKB-SubCell"/>
</dbReference>
<dbReference type="SUPFAM" id="SSF53756">
    <property type="entry name" value="UDP-Glycosyltransferase/glycogen phosphorylase"/>
    <property type="match status" value="2"/>
</dbReference>
<evidence type="ECO:0000256" key="5">
    <source>
        <dbReference type="ARBA" id="ARBA00022944"/>
    </source>
</evidence>
<dbReference type="Gene3D" id="3.40.50.11820">
    <property type="match status" value="1"/>
</dbReference>
<protein>
    <submittedName>
        <fullName evidence="8">CDP-glycerol:poly(Glycerophosphate) glycerophosphotransferase</fullName>
        <ecNumber evidence="8">2.7.8.12</ecNumber>
    </submittedName>
</protein>